<reference evidence="2" key="1">
    <citation type="submission" date="2020-12" db="EMBL/GenBank/DDBJ databases">
        <title>Taurinivorans muris gen. nov., sp. nov., fundamental and realized metabolic niche of a ubiquitous sulfidogenic bacterium in the murine intestine.</title>
        <authorList>
            <person name="Ye H."/>
            <person name="Hanson B.T."/>
            <person name="Loy A."/>
        </authorList>
    </citation>
    <scope>NUCLEOTIDE SEQUENCE</scope>
    <source>
        <strain evidence="2">LT0009</strain>
    </source>
</reference>
<dbReference type="EMBL" id="CP065938">
    <property type="protein sequence ID" value="UWX06273.1"/>
    <property type="molecule type" value="Genomic_DNA"/>
</dbReference>
<dbReference type="RefSeq" id="WP_334315876.1">
    <property type="nucleotide sequence ID" value="NZ_CP065938.1"/>
</dbReference>
<evidence type="ECO:0000313" key="2">
    <source>
        <dbReference type="EMBL" id="UWX06273.1"/>
    </source>
</evidence>
<feature type="transmembrane region" description="Helical" evidence="1">
    <location>
        <begin position="296"/>
        <end position="315"/>
    </location>
</feature>
<name>A0ABY5Y273_9BACT</name>
<accession>A0ABY5Y273</accession>
<keyword evidence="1" id="KW-1133">Transmembrane helix</keyword>
<keyword evidence="1" id="KW-0812">Transmembrane</keyword>
<evidence type="ECO:0000256" key="1">
    <source>
        <dbReference type="SAM" id="Phobius"/>
    </source>
</evidence>
<keyword evidence="1" id="KW-0472">Membrane</keyword>
<keyword evidence="3" id="KW-1185">Reference proteome</keyword>
<proteinExistence type="predicted"/>
<gene>
    <name evidence="2" type="ORF">JBF11_02875</name>
</gene>
<feature type="transmembrane region" description="Helical" evidence="1">
    <location>
        <begin position="171"/>
        <end position="199"/>
    </location>
</feature>
<feature type="transmembrane region" description="Helical" evidence="1">
    <location>
        <begin position="220"/>
        <end position="242"/>
    </location>
</feature>
<feature type="transmembrane region" description="Helical" evidence="1">
    <location>
        <begin position="35"/>
        <end position="57"/>
    </location>
</feature>
<organism evidence="2 3">
    <name type="scientific">Taurinivorans muris</name>
    <dbReference type="NCBI Taxonomy" id="2787751"/>
    <lineage>
        <taxon>Bacteria</taxon>
        <taxon>Pseudomonadati</taxon>
        <taxon>Thermodesulfobacteriota</taxon>
        <taxon>Desulfovibrionia</taxon>
        <taxon>Desulfovibrionales</taxon>
        <taxon>Desulfovibrionaceae</taxon>
        <taxon>Taurinivorans</taxon>
    </lineage>
</organism>
<evidence type="ECO:0000313" key="3">
    <source>
        <dbReference type="Proteomes" id="UP001058120"/>
    </source>
</evidence>
<feature type="transmembrane region" description="Helical" evidence="1">
    <location>
        <begin position="254"/>
        <end position="275"/>
    </location>
</feature>
<feature type="transmembrane region" description="Helical" evidence="1">
    <location>
        <begin position="77"/>
        <end position="96"/>
    </location>
</feature>
<feature type="transmembrane region" description="Helical" evidence="1">
    <location>
        <begin position="103"/>
        <end position="123"/>
    </location>
</feature>
<protein>
    <submittedName>
        <fullName evidence="2">Uncharacterized protein</fullName>
    </submittedName>
</protein>
<dbReference type="Proteomes" id="UP001058120">
    <property type="component" value="Chromosome"/>
</dbReference>
<sequence>MFAIYLMPVLGLGYKICEGVHKRALFAKAAMQIQVFSAAFLFLVSLALFADYFMQGILFEASSAFSAVSNLDFWKDFLLHLGLASFVLCLFCALSVRFPKLTFLYFVNGLGGILLVAGLAQWINFAAVFAVLQGNANGFAAYCLQVVSHFFALPSDVFMDNPYALLKNTQVFSYAATMFFFLSVFLYALYLVCILSIAVRNSMDYGRDYYIFVLNKYGRAIFSFSLLAFGLVLILLIGFQLPFQPAFAELLQKYFSSVFILQAACVVLPVLYFLFSIQLKKNFCLAAVPMQKKSSIYAAAVLDFVFNAFIFFLIVNCY</sequence>